<evidence type="ECO:0000313" key="3">
    <source>
        <dbReference type="Proteomes" id="UP000764110"/>
    </source>
</evidence>
<protein>
    <submittedName>
        <fullName evidence="2">Uncharacterized protein</fullName>
    </submittedName>
</protein>
<comment type="caution">
    <text evidence="2">The sequence shown here is derived from an EMBL/GenBank/DDBJ whole genome shotgun (WGS) entry which is preliminary data.</text>
</comment>
<keyword evidence="3" id="KW-1185">Reference proteome</keyword>
<sequence length="83" mass="9052">MCPVVNFAARPESRQVLAKRQIGPQPAAPHTYSVAKTGQACLPTKEDDMEHRKQTPVTRISDDGLQNPGTCRDEYPEQGSTSG</sequence>
<gene>
    <name evidence="2" type="ORF">MHUMG1_00184</name>
</gene>
<accession>A0A9P8MJ64</accession>
<proteinExistence type="predicted"/>
<reference evidence="2 3" key="1">
    <citation type="submission" date="2020-07" db="EMBL/GenBank/DDBJ databases">
        <title>Metarhizium humberi genome.</title>
        <authorList>
            <person name="Lysoe E."/>
        </authorList>
    </citation>
    <scope>NUCLEOTIDE SEQUENCE [LARGE SCALE GENOMIC DNA]</scope>
    <source>
        <strain evidence="2 3">ESALQ1638</strain>
    </source>
</reference>
<name>A0A9P8MJ64_9HYPO</name>
<evidence type="ECO:0000313" key="2">
    <source>
        <dbReference type="EMBL" id="KAH0601310.1"/>
    </source>
</evidence>
<organism evidence="2 3">
    <name type="scientific">Metarhizium humberi</name>
    <dbReference type="NCBI Taxonomy" id="2596975"/>
    <lineage>
        <taxon>Eukaryota</taxon>
        <taxon>Fungi</taxon>
        <taxon>Dikarya</taxon>
        <taxon>Ascomycota</taxon>
        <taxon>Pezizomycotina</taxon>
        <taxon>Sordariomycetes</taxon>
        <taxon>Hypocreomycetidae</taxon>
        <taxon>Hypocreales</taxon>
        <taxon>Clavicipitaceae</taxon>
        <taxon>Metarhizium</taxon>
    </lineage>
</organism>
<feature type="compositionally biased region" description="Basic and acidic residues" evidence="1">
    <location>
        <begin position="44"/>
        <end position="53"/>
    </location>
</feature>
<feature type="region of interest" description="Disordered" evidence="1">
    <location>
        <begin position="21"/>
        <end position="83"/>
    </location>
</feature>
<dbReference type="EMBL" id="JACEFI010000001">
    <property type="protein sequence ID" value="KAH0601310.1"/>
    <property type="molecule type" value="Genomic_DNA"/>
</dbReference>
<dbReference type="AlphaFoldDB" id="A0A9P8MJ64"/>
<evidence type="ECO:0000256" key="1">
    <source>
        <dbReference type="SAM" id="MobiDB-lite"/>
    </source>
</evidence>
<dbReference type="Proteomes" id="UP000764110">
    <property type="component" value="Unassembled WGS sequence"/>
</dbReference>